<dbReference type="STRING" id="205917.A0A4Y9Z3D1"/>
<evidence type="ECO:0000313" key="4">
    <source>
        <dbReference type="Proteomes" id="UP000298327"/>
    </source>
</evidence>
<feature type="compositionally biased region" description="Polar residues" evidence="1">
    <location>
        <begin position="232"/>
        <end position="248"/>
    </location>
</feature>
<dbReference type="CDD" id="cd12087">
    <property type="entry name" value="TM_EGFR-like"/>
    <property type="match status" value="1"/>
</dbReference>
<sequence length="488" mass="52474">MSPNVISDALWPEQTPAPSPPPSIKRKRRWNSAEQLDRRAHFSRQVVANQSGVSEAEQQCQFSSGNNIISCFPTADTVIAQHQWATFVWNTNRPEITQTNLVNIYLFHGDSGQQILQILNHNNPRGLVGSVTAQVNDSWFPDSGLGWSGRNISYPYYWVITRADKGLDGDQIPQSTFSAVQTTVADVVTSSRASVSSIAAASSSSVAASLSSISALSSRSVASVSHASVTANPSGTTNSSATPTGNLQSDNGSNFPHWAIAVIVVLGFLAIVASCILVFLIVRRIRRNRELSRRNSMGSASPMMANVHTNQPPQSPTTDQTHMRSSFARVPSINSPDGASTISHTHSAGDAAPFSGADAAIMANAFRQALRKPDFAAPPIDEGESPDSHERRDAELLSRELAEEGRDIRSCPVFALCSLACRSLMFCPFAASSVHLLLGFGPLPLSNIVVYLPITVCNYFSPPPPFAFAMPRRVTLSIHPAPPARCSP</sequence>
<name>A0A4Y9Z3D1_9AGAM</name>
<keyword evidence="4" id="KW-1185">Reference proteome</keyword>
<keyword evidence="2" id="KW-0812">Transmembrane</keyword>
<gene>
    <name evidence="3" type="ORF">EVG20_g3312</name>
</gene>
<keyword evidence="2" id="KW-1133">Transmembrane helix</keyword>
<dbReference type="EMBL" id="SEOQ01000146">
    <property type="protein sequence ID" value="TFY69084.1"/>
    <property type="molecule type" value="Genomic_DNA"/>
</dbReference>
<reference evidence="3 4" key="1">
    <citation type="submission" date="2019-02" db="EMBL/GenBank/DDBJ databases">
        <title>Genome sequencing of the rare red list fungi Dentipellis fragilis.</title>
        <authorList>
            <person name="Buettner E."/>
            <person name="Kellner H."/>
        </authorList>
    </citation>
    <scope>NUCLEOTIDE SEQUENCE [LARGE SCALE GENOMIC DNA]</scope>
    <source>
        <strain evidence="3 4">DSM 105465</strain>
    </source>
</reference>
<dbReference type="Proteomes" id="UP000298327">
    <property type="component" value="Unassembled WGS sequence"/>
</dbReference>
<comment type="caution">
    <text evidence="3">The sequence shown here is derived from an EMBL/GenBank/DDBJ whole genome shotgun (WGS) entry which is preliminary data.</text>
</comment>
<proteinExistence type="predicted"/>
<feature type="compositionally biased region" description="Polar residues" evidence="1">
    <location>
        <begin position="307"/>
        <end position="324"/>
    </location>
</feature>
<organism evidence="3 4">
    <name type="scientific">Dentipellis fragilis</name>
    <dbReference type="NCBI Taxonomy" id="205917"/>
    <lineage>
        <taxon>Eukaryota</taxon>
        <taxon>Fungi</taxon>
        <taxon>Dikarya</taxon>
        <taxon>Basidiomycota</taxon>
        <taxon>Agaricomycotina</taxon>
        <taxon>Agaricomycetes</taxon>
        <taxon>Russulales</taxon>
        <taxon>Hericiaceae</taxon>
        <taxon>Dentipellis</taxon>
    </lineage>
</organism>
<feature type="compositionally biased region" description="Polar residues" evidence="1">
    <location>
        <begin position="332"/>
        <end position="346"/>
    </location>
</feature>
<dbReference type="AlphaFoldDB" id="A0A4Y9Z3D1"/>
<evidence type="ECO:0000256" key="1">
    <source>
        <dbReference type="SAM" id="MobiDB-lite"/>
    </source>
</evidence>
<feature type="region of interest" description="Disordered" evidence="1">
    <location>
        <begin position="292"/>
        <end position="347"/>
    </location>
</feature>
<accession>A0A4Y9Z3D1</accession>
<feature type="region of interest" description="Disordered" evidence="1">
    <location>
        <begin position="1"/>
        <end position="28"/>
    </location>
</feature>
<evidence type="ECO:0000313" key="3">
    <source>
        <dbReference type="EMBL" id="TFY69084.1"/>
    </source>
</evidence>
<feature type="region of interest" description="Disordered" evidence="1">
    <location>
        <begin position="229"/>
        <end position="248"/>
    </location>
</feature>
<keyword evidence="2" id="KW-0472">Membrane</keyword>
<feature type="transmembrane region" description="Helical" evidence="2">
    <location>
        <begin position="258"/>
        <end position="282"/>
    </location>
</feature>
<evidence type="ECO:0000256" key="2">
    <source>
        <dbReference type="SAM" id="Phobius"/>
    </source>
</evidence>
<protein>
    <submittedName>
        <fullName evidence="3">Uncharacterized protein</fullName>
    </submittedName>
</protein>
<dbReference type="OrthoDB" id="2278929at2759"/>